<dbReference type="Gene3D" id="3.30.70.330">
    <property type="match status" value="1"/>
</dbReference>
<proteinExistence type="inferred from homology"/>
<dbReference type="GO" id="GO:0003735">
    <property type="term" value="F:structural constituent of ribosome"/>
    <property type="evidence" value="ECO:0007669"/>
    <property type="project" value="InterPro"/>
</dbReference>
<evidence type="ECO:0000256" key="2">
    <source>
        <dbReference type="ARBA" id="ARBA00022980"/>
    </source>
</evidence>
<evidence type="ECO:0000256" key="1">
    <source>
        <dbReference type="ARBA" id="ARBA00006700"/>
    </source>
</evidence>
<evidence type="ECO:0000313" key="6">
    <source>
        <dbReference type="EMBL" id="KAL1527250.1"/>
    </source>
</evidence>
<comment type="caution">
    <text evidence="6">The sequence shown here is derived from an EMBL/GenBank/DDBJ whole genome shotgun (WGS) entry which is preliminary data.</text>
</comment>
<keyword evidence="2" id="KW-0689">Ribosomal protein</keyword>
<comment type="similarity">
    <text evidence="1">Belongs to the universal ribosomal protein uL23 family.</text>
</comment>
<evidence type="ECO:0000256" key="3">
    <source>
        <dbReference type="ARBA" id="ARBA00023274"/>
    </source>
</evidence>
<dbReference type="EMBL" id="JBGBPQ010000003">
    <property type="protein sequence ID" value="KAL1527250.1"/>
    <property type="molecule type" value="Genomic_DNA"/>
</dbReference>
<protein>
    <recommendedName>
        <fullName evidence="4">Large ribosomal subunit protein uL23m</fullName>
    </recommendedName>
</protein>
<dbReference type="SUPFAM" id="SSF54189">
    <property type="entry name" value="Ribosomal proteins S24e, L23 and L15e"/>
    <property type="match status" value="1"/>
</dbReference>
<dbReference type="InterPro" id="IPR012678">
    <property type="entry name" value="Ribosomal_uL23/eL15/eS24_sf"/>
</dbReference>
<dbReference type="Proteomes" id="UP001515480">
    <property type="component" value="Unassembled WGS sequence"/>
</dbReference>
<dbReference type="GO" id="GO:0032543">
    <property type="term" value="P:mitochondrial translation"/>
    <property type="evidence" value="ECO:0007669"/>
    <property type="project" value="TreeGrafter"/>
</dbReference>
<gene>
    <name evidence="6" type="ORF">AB1Y20_015926</name>
</gene>
<name>A0AB34JZ93_PRYPA</name>
<keyword evidence="3" id="KW-0687">Ribonucleoprotein</keyword>
<sequence>MVNLFPNWIVKHVRKPRMDTDSWLKRPVETFIVSPKMTKMQIKEYLRKLYQLPVTAVHTINYLGKMRIDPKTGRKKKDPDYKKAYVFLKDNVGAQKPRYMPIQEQLRQEAMDAWPAKPESLLKLPGRTPAPGKEKPSES</sequence>
<dbReference type="InterPro" id="IPR013025">
    <property type="entry name" value="Ribosomal_uL23-like"/>
</dbReference>
<dbReference type="PANTHER" id="PTHR12059">
    <property type="entry name" value="RIBOSOMAL PROTEIN L23-RELATED"/>
    <property type="match status" value="1"/>
</dbReference>
<dbReference type="AlphaFoldDB" id="A0AB34JZ93"/>
<dbReference type="PANTHER" id="PTHR12059:SF5">
    <property type="entry name" value="LARGE RIBOSOMAL SUBUNIT PROTEIN UL23M"/>
    <property type="match status" value="1"/>
</dbReference>
<dbReference type="Pfam" id="PF00276">
    <property type="entry name" value="Ribosomal_L23"/>
    <property type="match status" value="1"/>
</dbReference>
<reference evidence="6 7" key="1">
    <citation type="journal article" date="2024" name="Science">
        <title>Giant polyketide synthase enzymes in the biosynthesis of giant marine polyether toxins.</title>
        <authorList>
            <person name="Fallon T.R."/>
            <person name="Shende V.V."/>
            <person name="Wierzbicki I.H."/>
            <person name="Pendleton A.L."/>
            <person name="Watervoot N.F."/>
            <person name="Auber R.P."/>
            <person name="Gonzalez D.J."/>
            <person name="Wisecaver J.H."/>
            <person name="Moore B.S."/>
        </authorList>
    </citation>
    <scope>NUCLEOTIDE SEQUENCE [LARGE SCALE GENOMIC DNA]</scope>
    <source>
        <strain evidence="6 7">12B1</strain>
    </source>
</reference>
<feature type="region of interest" description="Disordered" evidence="5">
    <location>
        <begin position="117"/>
        <end position="139"/>
    </location>
</feature>
<evidence type="ECO:0000313" key="7">
    <source>
        <dbReference type="Proteomes" id="UP001515480"/>
    </source>
</evidence>
<evidence type="ECO:0000256" key="4">
    <source>
        <dbReference type="ARBA" id="ARBA00039977"/>
    </source>
</evidence>
<keyword evidence="7" id="KW-1185">Reference proteome</keyword>
<evidence type="ECO:0000256" key="5">
    <source>
        <dbReference type="SAM" id="MobiDB-lite"/>
    </source>
</evidence>
<dbReference type="InterPro" id="IPR012677">
    <property type="entry name" value="Nucleotide-bd_a/b_plait_sf"/>
</dbReference>
<organism evidence="6 7">
    <name type="scientific">Prymnesium parvum</name>
    <name type="common">Toxic golden alga</name>
    <dbReference type="NCBI Taxonomy" id="97485"/>
    <lineage>
        <taxon>Eukaryota</taxon>
        <taxon>Haptista</taxon>
        <taxon>Haptophyta</taxon>
        <taxon>Prymnesiophyceae</taxon>
        <taxon>Prymnesiales</taxon>
        <taxon>Prymnesiaceae</taxon>
        <taxon>Prymnesium</taxon>
    </lineage>
</organism>
<accession>A0AB34JZ93</accession>
<dbReference type="GO" id="GO:0005762">
    <property type="term" value="C:mitochondrial large ribosomal subunit"/>
    <property type="evidence" value="ECO:0007669"/>
    <property type="project" value="TreeGrafter"/>
</dbReference>